<sequence length="145" mass="16279">MLAWTKVYYLSATLTAFYINAKMFTIALIVGLTILIILTALLALIAPRLPPSRNEEGPDIKTPQDVQEELAREVAKLEHAAGCNDCMEKRIKKEMVREMARLVWEKMQEERAGGGGEEEREHWQGGSSGRTSGHGGKKKNGKRRR</sequence>
<evidence type="ECO:0000313" key="4">
    <source>
        <dbReference type="Proteomes" id="UP000813824"/>
    </source>
</evidence>
<accession>A0A8K0UGU2</accession>
<gene>
    <name evidence="3" type="ORF">BXZ70DRAFT_1011651</name>
</gene>
<reference evidence="3" key="1">
    <citation type="journal article" date="2021" name="New Phytol.">
        <title>Evolutionary innovations through gain and loss of genes in the ectomycorrhizal Boletales.</title>
        <authorList>
            <person name="Wu G."/>
            <person name="Miyauchi S."/>
            <person name="Morin E."/>
            <person name="Kuo A."/>
            <person name="Drula E."/>
            <person name="Varga T."/>
            <person name="Kohler A."/>
            <person name="Feng B."/>
            <person name="Cao Y."/>
            <person name="Lipzen A."/>
            <person name="Daum C."/>
            <person name="Hundley H."/>
            <person name="Pangilinan J."/>
            <person name="Johnson J."/>
            <person name="Barry K."/>
            <person name="LaButti K."/>
            <person name="Ng V."/>
            <person name="Ahrendt S."/>
            <person name="Min B."/>
            <person name="Choi I.G."/>
            <person name="Park H."/>
            <person name="Plett J.M."/>
            <person name="Magnuson J."/>
            <person name="Spatafora J.W."/>
            <person name="Nagy L.G."/>
            <person name="Henrissat B."/>
            <person name="Grigoriev I.V."/>
            <person name="Yang Z.L."/>
            <person name="Xu J."/>
            <person name="Martin F.M."/>
        </authorList>
    </citation>
    <scope>NUCLEOTIDE SEQUENCE</scope>
    <source>
        <strain evidence="3">KKN 215</strain>
    </source>
</reference>
<dbReference type="EMBL" id="JAEVFJ010000041">
    <property type="protein sequence ID" value="KAH8087179.1"/>
    <property type="molecule type" value="Genomic_DNA"/>
</dbReference>
<dbReference type="AlphaFoldDB" id="A0A8K0UGU2"/>
<proteinExistence type="predicted"/>
<protein>
    <submittedName>
        <fullName evidence="3">Uncharacterized protein</fullName>
    </submittedName>
</protein>
<dbReference type="Proteomes" id="UP000813824">
    <property type="component" value="Unassembled WGS sequence"/>
</dbReference>
<keyword evidence="2" id="KW-0472">Membrane</keyword>
<comment type="caution">
    <text evidence="3">The sequence shown here is derived from an EMBL/GenBank/DDBJ whole genome shotgun (WGS) entry which is preliminary data.</text>
</comment>
<keyword evidence="2" id="KW-0812">Transmembrane</keyword>
<feature type="compositionally biased region" description="Basic residues" evidence="1">
    <location>
        <begin position="135"/>
        <end position="145"/>
    </location>
</feature>
<evidence type="ECO:0000256" key="2">
    <source>
        <dbReference type="SAM" id="Phobius"/>
    </source>
</evidence>
<feature type="region of interest" description="Disordered" evidence="1">
    <location>
        <begin position="107"/>
        <end position="145"/>
    </location>
</feature>
<feature type="compositionally biased region" description="Basic and acidic residues" evidence="1">
    <location>
        <begin position="107"/>
        <end position="123"/>
    </location>
</feature>
<keyword evidence="4" id="KW-1185">Reference proteome</keyword>
<feature type="transmembrane region" description="Helical" evidence="2">
    <location>
        <begin position="23"/>
        <end position="45"/>
    </location>
</feature>
<evidence type="ECO:0000313" key="3">
    <source>
        <dbReference type="EMBL" id="KAH8087179.1"/>
    </source>
</evidence>
<keyword evidence="2" id="KW-1133">Transmembrane helix</keyword>
<organism evidence="3 4">
    <name type="scientific">Cristinia sonorae</name>
    <dbReference type="NCBI Taxonomy" id="1940300"/>
    <lineage>
        <taxon>Eukaryota</taxon>
        <taxon>Fungi</taxon>
        <taxon>Dikarya</taxon>
        <taxon>Basidiomycota</taxon>
        <taxon>Agaricomycotina</taxon>
        <taxon>Agaricomycetes</taxon>
        <taxon>Agaricomycetidae</taxon>
        <taxon>Agaricales</taxon>
        <taxon>Pleurotineae</taxon>
        <taxon>Stephanosporaceae</taxon>
        <taxon>Cristinia</taxon>
    </lineage>
</organism>
<name>A0A8K0UGU2_9AGAR</name>
<evidence type="ECO:0000256" key="1">
    <source>
        <dbReference type="SAM" id="MobiDB-lite"/>
    </source>
</evidence>